<dbReference type="InterPro" id="IPR011604">
    <property type="entry name" value="PDDEXK-like_dom_sf"/>
</dbReference>
<keyword evidence="4" id="KW-1185">Reference proteome</keyword>
<dbReference type="GeneID" id="119720830"/>
<dbReference type="InterPro" id="IPR011335">
    <property type="entry name" value="Restrct_endonuc-II-like"/>
</dbReference>
<feature type="domain" description="YqaJ viral recombinase" evidence="2">
    <location>
        <begin position="137"/>
        <end position="206"/>
    </location>
</feature>
<dbReference type="PANTHER" id="PTHR46609:SF8">
    <property type="entry name" value="YQAJ VIRAL RECOMBINASE DOMAIN-CONTAINING PROTEIN"/>
    <property type="match status" value="1"/>
</dbReference>
<feature type="region of interest" description="Disordered" evidence="1">
    <location>
        <begin position="24"/>
        <end position="43"/>
    </location>
</feature>
<evidence type="ECO:0000256" key="1">
    <source>
        <dbReference type="SAM" id="MobiDB-lite"/>
    </source>
</evidence>
<dbReference type="AlphaFoldDB" id="A0A913Z4G3"/>
<dbReference type="Pfam" id="PF09588">
    <property type="entry name" value="YqaJ"/>
    <property type="match status" value="1"/>
</dbReference>
<name>A0A913Z4G3_PATMI</name>
<dbReference type="Proteomes" id="UP000887568">
    <property type="component" value="Unplaced"/>
</dbReference>
<protein>
    <recommendedName>
        <fullName evidence="2">YqaJ viral recombinase domain-containing protein</fullName>
    </recommendedName>
</protein>
<dbReference type="InterPro" id="IPR051703">
    <property type="entry name" value="NF-kappa-B_Signaling_Reg"/>
</dbReference>
<evidence type="ECO:0000259" key="2">
    <source>
        <dbReference type="Pfam" id="PF09588"/>
    </source>
</evidence>
<dbReference type="RefSeq" id="XP_038046612.1">
    <property type="nucleotide sequence ID" value="XM_038190684.1"/>
</dbReference>
<dbReference type="SUPFAM" id="SSF52980">
    <property type="entry name" value="Restriction endonuclease-like"/>
    <property type="match status" value="1"/>
</dbReference>
<reference evidence="3" key="1">
    <citation type="submission" date="2022-11" db="UniProtKB">
        <authorList>
            <consortium name="EnsemblMetazoa"/>
        </authorList>
    </citation>
    <scope>IDENTIFICATION</scope>
</reference>
<dbReference type="GO" id="GO:0006281">
    <property type="term" value="P:DNA repair"/>
    <property type="evidence" value="ECO:0007669"/>
    <property type="project" value="UniProtKB-ARBA"/>
</dbReference>
<dbReference type="Gene3D" id="3.90.320.10">
    <property type="match status" value="1"/>
</dbReference>
<accession>A0A913Z4G3</accession>
<organism evidence="3 4">
    <name type="scientific">Patiria miniata</name>
    <name type="common">Bat star</name>
    <name type="synonym">Asterina miniata</name>
    <dbReference type="NCBI Taxonomy" id="46514"/>
    <lineage>
        <taxon>Eukaryota</taxon>
        <taxon>Metazoa</taxon>
        <taxon>Echinodermata</taxon>
        <taxon>Eleutherozoa</taxon>
        <taxon>Asterozoa</taxon>
        <taxon>Asteroidea</taxon>
        <taxon>Valvatacea</taxon>
        <taxon>Valvatida</taxon>
        <taxon>Asterinidae</taxon>
        <taxon>Patiria</taxon>
    </lineage>
</organism>
<dbReference type="OrthoDB" id="6108535at2759"/>
<dbReference type="EnsemblMetazoa" id="XM_038190684.1">
    <property type="protein sequence ID" value="XP_038046612.1"/>
    <property type="gene ID" value="LOC119720830"/>
</dbReference>
<evidence type="ECO:0000313" key="4">
    <source>
        <dbReference type="Proteomes" id="UP000887568"/>
    </source>
</evidence>
<sequence length="210" mass="23644">MAALLLWIQKNVSRTDLECKWSRPKPCKSPETPMKRLSQLTPSTSTAGIKRLVEEEDREWLLQRVFLLGRFTGIGWILSKEPEVVKQVKSYAFITSTPEFEHAPDKVENVVEHMAVSEEDVKVIERTTVGQRHNALWFAYKQNRLTSSNFGAVLGAVRRNSTPPSLLKTLRGEYGSAGRSSAIQWGVNHEDIALEKYSALSGCDVQLCVL</sequence>
<evidence type="ECO:0000313" key="3">
    <source>
        <dbReference type="EnsemblMetazoa" id="XP_038046612.1"/>
    </source>
</evidence>
<dbReference type="OMA" id="RITANNF"/>
<dbReference type="InterPro" id="IPR019080">
    <property type="entry name" value="YqaJ_viral_recombinase"/>
</dbReference>
<dbReference type="PANTHER" id="PTHR46609">
    <property type="entry name" value="EXONUCLEASE, PHAGE-TYPE/RECB, C-TERMINAL DOMAIN-CONTAINING PROTEIN"/>
    <property type="match status" value="1"/>
</dbReference>
<proteinExistence type="predicted"/>